<dbReference type="Proteomes" id="UP000031512">
    <property type="component" value="Unassembled WGS sequence"/>
</dbReference>
<dbReference type="GeneID" id="15807600"/>
<dbReference type="KEGG" id="beq:BEWA_041900"/>
<name>L1LFE0_THEEQ</name>
<keyword evidence="2" id="KW-0732">Signal</keyword>
<evidence type="ECO:0000256" key="1">
    <source>
        <dbReference type="SAM" id="MobiDB-lite"/>
    </source>
</evidence>
<protein>
    <submittedName>
        <fullName evidence="3">Signal peptide containing protein</fullName>
    </submittedName>
</protein>
<dbReference type="EMBL" id="ACOU01000002">
    <property type="protein sequence ID" value="EKX74152.1"/>
    <property type="molecule type" value="Genomic_DNA"/>
</dbReference>
<feature type="signal peptide" evidence="2">
    <location>
        <begin position="1"/>
        <end position="18"/>
    </location>
</feature>
<proteinExistence type="predicted"/>
<feature type="compositionally biased region" description="Basic and acidic residues" evidence="1">
    <location>
        <begin position="146"/>
        <end position="161"/>
    </location>
</feature>
<dbReference type="AlphaFoldDB" id="L1LFE0"/>
<comment type="caution">
    <text evidence="3">The sequence shown here is derived from an EMBL/GenBank/DDBJ whole genome shotgun (WGS) entry which is preliminary data.</text>
</comment>
<feature type="compositionally biased region" description="Basic and acidic residues" evidence="1">
    <location>
        <begin position="188"/>
        <end position="197"/>
    </location>
</feature>
<evidence type="ECO:0000256" key="2">
    <source>
        <dbReference type="SAM" id="SignalP"/>
    </source>
</evidence>
<dbReference type="RefSeq" id="XP_004833604.1">
    <property type="nucleotide sequence ID" value="XM_004833547.1"/>
</dbReference>
<sequence length="197" mass="21547">MRVLTVLWTVCLVGLCHCGGDNGGAKGGVKGGEKQNQPQENAQPAGRVDIILDLANPDKDKVNIETKEVSGVEHTTYTSKSVPVTLVVGDETRLWATPEGEKLLLARVSKKNESSLLLISAKTHGRVGKKYFEKNGNGEWKKITEENYDKKLEDLKNEPTKKSAKANDQSEDSPNIPPQSEAPPSEEPESKKKNSKK</sequence>
<reference evidence="3 4" key="1">
    <citation type="journal article" date="2012" name="BMC Genomics">
        <title>Comparative genomic analysis and phylogenetic position of Theileria equi.</title>
        <authorList>
            <person name="Kappmeyer L.S."/>
            <person name="Thiagarajan M."/>
            <person name="Herndon D.R."/>
            <person name="Ramsay J.D."/>
            <person name="Caler E."/>
            <person name="Djikeng A."/>
            <person name="Gillespie J.J."/>
            <person name="Lau A.O."/>
            <person name="Roalson E.H."/>
            <person name="Silva J.C."/>
            <person name="Silva M.G."/>
            <person name="Suarez C.E."/>
            <person name="Ueti M.W."/>
            <person name="Nene V.M."/>
            <person name="Mealey R.H."/>
            <person name="Knowles D.P."/>
            <person name="Brayton K.A."/>
        </authorList>
    </citation>
    <scope>NUCLEOTIDE SEQUENCE [LARGE SCALE GENOMIC DNA]</scope>
    <source>
        <strain evidence="3 4">WA</strain>
    </source>
</reference>
<organism evidence="3 4">
    <name type="scientific">Theileria equi strain WA</name>
    <dbReference type="NCBI Taxonomy" id="1537102"/>
    <lineage>
        <taxon>Eukaryota</taxon>
        <taxon>Sar</taxon>
        <taxon>Alveolata</taxon>
        <taxon>Apicomplexa</taxon>
        <taxon>Aconoidasida</taxon>
        <taxon>Piroplasmida</taxon>
        <taxon>Theileriidae</taxon>
        <taxon>Theileria</taxon>
    </lineage>
</organism>
<accession>L1LFE0</accession>
<evidence type="ECO:0000313" key="3">
    <source>
        <dbReference type="EMBL" id="EKX74152.1"/>
    </source>
</evidence>
<feature type="chain" id="PRO_5003952688" evidence="2">
    <location>
        <begin position="19"/>
        <end position="197"/>
    </location>
</feature>
<keyword evidence="4" id="KW-1185">Reference proteome</keyword>
<feature type="region of interest" description="Disordered" evidence="1">
    <location>
        <begin position="146"/>
        <end position="197"/>
    </location>
</feature>
<evidence type="ECO:0000313" key="4">
    <source>
        <dbReference type="Proteomes" id="UP000031512"/>
    </source>
</evidence>
<gene>
    <name evidence="3" type="ORF">BEWA_041900</name>
</gene>
<dbReference type="VEuPathDB" id="PiroplasmaDB:BEWA_041900"/>